<dbReference type="InterPro" id="IPR014752">
    <property type="entry name" value="Arrestin-like_C"/>
</dbReference>
<comment type="similarity">
    <text evidence="1">Belongs to the arrestin family.</text>
</comment>
<dbReference type="GO" id="GO:0005737">
    <property type="term" value="C:cytoplasm"/>
    <property type="evidence" value="ECO:0007669"/>
    <property type="project" value="TreeGrafter"/>
</dbReference>
<dbReference type="PANTHER" id="PTHR11188:SF176">
    <property type="entry name" value="ARRESTIN DOMAIN-CONTAINING PROTEIN 1"/>
    <property type="match status" value="1"/>
</dbReference>
<protein>
    <submittedName>
        <fullName evidence="3">Arrestin domain-containing protein 3</fullName>
    </submittedName>
</protein>
<dbReference type="Proteomes" id="UP000735302">
    <property type="component" value="Unassembled WGS sequence"/>
</dbReference>
<proteinExistence type="inferred from homology"/>
<sequence>MGKLKLFDIALASPGGVFYAGNAVTGHVTVELSEAMEMRGIKLSFKGKAKVHWTESETTGSGSNQQTRTVTYSAKEKYFNQDVLLHGIWSSQGSATTQLPQGLHTFPFQFFLPAGLPSSFEGEHGRVRYAMTCKIDRPWKFDHKTKRPFTVISILDLNSQPSYAQRVQGEKQKHLCCLCCKSGPIVASFHLDRQGYVPGEAIILSAEISNGASRKMDKSYVELKMITTFRATTKSRTQTKVVGRVSRPEIPGHSEDVWSGEQLVIPPVPPSFLLGCNIIDIRYVVQLNVDPSGPALDLEIPLEIIIGTIPLMSVVAQNPPMAPVGFDNASPWPLPPPSEAGMPQIPPNLPPPSYNECITGQVDIRGKNDEHTRGDLSFAPAYTYYNWGNTPNGLPN</sequence>
<keyword evidence="4" id="KW-1185">Reference proteome</keyword>
<feature type="domain" description="Arrestin C-terminal-like" evidence="2">
    <location>
        <begin position="181"/>
        <end position="311"/>
    </location>
</feature>
<gene>
    <name evidence="3" type="ORF">PoB_006347800</name>
</gene>
<evidence type="ECO:0000259" key="2">
    <source>
        <dbReference type="SMART" id="SM01017"/>
    </source>
</evidence>
<comment type="caution">
    <text evidence="3">The sequence shown here is derived from an EMBL/GenBank/DDBJ whole genome shotgun (WGS) entry which is preliminary data.</text>
</comment>
<dbReference type="EMBL" id="BLXT01007159">
    <property type="protein sequence ID" value="GFO36973.1"/>
    <property type="molecule type" value="Genomic_DNA"/>
</dbReference>
<evidence type="ECO:0000313" key="4">
    <source>
        <dbReference type="Proteomes" id="UP000735302"/>
    </source>
</evidence>
<dbReference type="Pfam" id="PF02752">
    <property type="entry name" value="Arrestin_C"/>
    <property type="match status" value="1"/>
</dbReference>
<name>A0AAV4CYG9_9GAST</name>
<dbReference type="SMART" id="SM01017">
    <property type="entry name" value="Arrestin_C"/>
    <property type="match status" value="1"/>
</dbReference>
<accession>A0AAV4CYG9</accession>
<dbReference type="InterPro" id="IPR011021">
    <property type="entry name" value="Arrestin-like_N"/>
</dbReference>
<evidence type="ECO:0000256" key="1">
    <source>
        <dbReference type="ARBA" id="ARBA00005298"/>
    </source>
</evidence>
<dbReference type="AlphaFoldDB" id="A0AAV4CYG9"/>
<dbReference type="SUPFAM" id="SSF81296">
    <property type="entry name" value="E set domains"/>
    <property type="match status" value="2"/>
</dbReference>
<dbReference type="InterPro" id="IPR011022">
    <property type="entry name" value="Arrestin_C-like"/>
</dbReference>
<dbReference type="GO" id="GO:0015031">
    <property type="term" value="P:protein transport"/>
    <property type="evidence" value="ECO:0007669"/>
    <property type="project" value="TreeGrafter"/>
</dbReference>
<dbReference type="InterPro" id="IPR050357">
    <property type="entry name" value="Arrestin_domain-protein"/>
</dbReference>
<dbReference type="PANTHER" id="PTHR11188">
    <property type="entry name" value="ARRESTIN DOMAIN CONTAINING PROTEIN"/>
    <property type="match status" value="1"/>
</dbReference>
<dbReference type="Gene3D" id="2.60.40.640">
    <property type="match status" value="2"/>
</dbReference>
<dbReference type="Pfam" id="PF00339">
    <property type="entry name" value="Arrestin_N"/>
    <property type="match status" value="1"/>
</dbReference>
<dbReference type="InterPro" id="IPR014756">
    <property type="entry name" value="Ig_E-set"/>
</dbReference>
<organism evidence="3 4">
    <name type="scientific">Plakobranchus ocellatus</name>
    <dbReference type="NCBI Taxonomy" id="259542"/>
    <lineage>
        <taxon>Eukaryota</taxon>
        <taxon>Metazoa</taxon>
        <taxon>Spiralia</taxon>
        <taxon>Lophotrochozoa</taxon>
        <taxon>Mollusca</taxon>
        <taxon>Gastropoda</taxon>
        <taxon>Heterobranchia</taxon>
        <taxon>Euthyneura</taxon>
        <taxon>Panpulmonata</taxon>
        <taxon>Sacoglossa</taxon>
        <taxon>Placobranchoidea</taxon>
        <taxon>Plakobranchidae</taxon>
        <taxon>Plakobranchus</taxon>
    </lineage>
</organism>
<reference evidence="3 4" key="1">
    <citation type="journal article" date="2021" name="Elife">
        <title>Chloroplast acquisition without the gene transfer in kleptoplastic sea slugs, Plakobranchus ocellatus.</title>
        <authorList>
            <person name="Maeda T."/>
            <person name="Takahashi S."/>
            <person name="Yoshida T."/>
            <person name="Shimamura S."/>
            <person name="Takaki Y."/>
            <person name="Nagai Y."/>
            <person name="Toyoda A."/>
            <person name="Suzuki Y."/>
            <person name="Arimoto A."/>
            <person name="Ishii H."/>
            <person name="Satoh N."/>
            <person name="Nishiyama T."/>
            <person name="Hasebe M."/>
            <person name="Maruyama T."/>
            <person name="Minagawa J."/>
            <person name="Obokata J."/>
            <person name="Shigenobu S."/>
        </authorList>
    </citation>
    <scope>NUCLEOTIDE SEQUENCE [LARGE SCALE GENOMIC DNA]</scope>
</reference>
<evidence type="ECO:0000313" key="3">
    <source>
        <dbReference type="EMBL" id="GFO36973.1"/>
    </source>
</evidence>